<feature type="domain" description="NfeD-like C-terminal" evidence="2">
    <location>
        <begin position="81"/>
        <end position="139"/>
    </location>
</feature>
<dbReference type="Gene3D" id="2.40.50.140">
    <property type="entry name" value="Nucleic acid-binding proteins"/>
    <property type="match status" value="1"/>
</dbReference>
<dbReference type="Proteomes" id="UP000636394">
    <property type="component" value="Unassembled WGS sequence"/>
</dbReference>
<dbReference type="InterPro" id="IPR002810">
    <property type="entry name" value="NfeD-like_C"/>
</dbReference>
<gene>
    <name evidence="3" type="ORF">GMI68_03305</name>
    <name evidence="4" type="ORF">J7S26_04525</name>
</gene>
<dbReference type="EMBL" id="CP072829">
    <property type="protein sequence ID" value="QTU83670.1"/>
    <property type="molecule type" value="Genomic_DNA"/>
</dbReference>
<reference evidence="4" key="2">
    <citation type="submission" date="2021-04" db="EMBL/GenBank/DDBJ databases">
        <title>Novel species in family Eggerthellaceae.</title>
        <authorList>
            <person name="Zhang G."/>
        </authorList>
    </citation>
    <scope>NUCLEOTIDE SEQUENCE</scope>
    <source>
        <strain evidence="4">Zg-886</strain>
    </source>
</reference>
<keyword evidence="5" id="KW-1185">Reference proteome</keyword>
<dbReference type="AlphaFoldDB" id="A0A9E6MPD1"/>
<dbReference type="RefSeq" id="WP_166338865.1">
    <property type="nucleotide sequence ID" value="NZ_CP072829.1"/>
</dbReference>
<accession>A0A9E6MPD1</accession>
<dbReference type="InterPro" id="IPR012340">
    <property type="entry name" value="NA-bd_OB-fold"/>
</dbReference>
<dbReference type="KEGG" id="ebz:J7S26_04525"/>
<dbReference type="Proteomes" id="UP000671910">
    <property type="component" value="Chromosome"/>
</dbReference>
<dbReference type="EMBL" id="WPCR01000003">
    <property type="protein sequence ID" value="NHM13809.1"/>
    <property type="molecule type" value="Genomic_DNA"/>
</dbReference>
<evidence type="ECO:0000313" key="4">
    <source>
        <dbReference type="EMBL" id="QTU83670.1"/>
    </source>
</evidence>
<keyword evidence="1" id="KW-0472">Membrane</keyword>
<proteinExistence type="predicted"/>
<keyword evidence="1" id="KW-1133">Transmembrane helix</keyword>
<organism evidence="4 6">
    <name type="scientific">Xiamenia xianingshaonis</name>
    <dbReference type="NCBI Taxonomy" id="2682776"/>
    <lineage>
        <taxon>Bacteria</taxon>
        <taxon>Bacillati</taxon>
        <taxon>Actinomycetota</taxon>
        <taxon>Coriobacteriia</taxon>
        <taxon>Eggerthellales</taxon>
        <taxon>Eggerthellaceae</taxon>
        <taxon>Xiamenia</taxon>
    </lineage>
</organism>
<sequence length="142" mass="14998">MYIYVWLAVAAAMAVVEAFTQGLVTVWFVAGALASFVAALAGANVVVQMVLFLVVSVVCLVALRPFALRFRRAPQATEPTMVGKAAVVCEPLSADGMTGRVRTSQSMTWKACTQNGEALPIGTPVVVVAQDSAKLIVERKPS</sequence>
<evidence type="ECO:0000313" key="6">
    <source>
        <dbReference type="Proteomes" id="UP000671910"/>
    </source>
</evidence>
<name>A0A9E6MPD1_9ACTN</name>
<dbReference type="Pfam" id="PF01957">
    <property type="entry name" value="NfeD"/>
    <property type="match status" value="1"/>
</dbReference>
<evidence type="ECO:0000313" key="5">
    <source>
        <dbReference type="Proteomes" id="UP000636394"/>
    </source>
</evidence>
<evidence type="ECO:0000256" key="1">
    <source>
        <dbReference type="SAM" id="Phobius"/>
    </source>
</evidence>
<feature type="transmembrane region" description="Helical" evidence="1">
    <location>
        <begin position="34"/>
        <end position="63"/>
    </location>
</feature>
<evidence type="ECO:0000313" key="3">
    <source>
        <dbReference type="EMBL" id="NHM13809.1"/>
    </source>
</evidence>
<reference evidence="3 5" key="1">
    <citation type="submission" date="2019-11" db="EMBL/GenBank/DDBJ databases">
        <title>Eggerthellaceae novel genus isolated from the rectal contents of marmort.</title>
        <authorList>
            <person name="Zhang G."/>
        </authorList>
    </citation>
    <scope>NUCLEOTIDE SEQUENCE [LARGE SCALE GENOMIC DNA]</scope>
    <source>
        <strain evidence="5">zg-886</strain>
        <strain evidence="3">Zg-886</strain>
    </source>
</reference>
<evidence type="ECO:0000259" key="2">
    <source>
        <dbReference type="Pfam" id="PF01957"/>
    </source>
</evidence>
<keyword evidence="1" id="KW-0812">Transmembrane</keyword>
<protein>
    <submittedName>
        <fullName evidence="4">NfeD family protein</fullName>
    </submittedName>
</protein>